<dbReference type="InterPro" id="IPR058031">
    <property type="entry name" value="AAA_lid_NorR"/>
</dbReference>
<dbReference type="SUPFAM" id="SSF46689">
    <property type="entry name" value="Homeodomain-like"/>
    <property type="match status" value="1"/>
</dbReference>
<dbReference type="InterPro" id="IPR027417">
    <property type="entry name" value="P-loop_NTPase"/>
</dbReference>
<dbReference type="EMBL" id="DXHV01000030">
    <property type="protein sequence ID" value="HIW00028.1"/>
    <property type="molecule type" value="Genomic_DNA"/>
</dbReference>
<keyword evidence="5" id="KW-0804">Transcription</keyword>
<dbReference type="PANTHER" id="PTHR32071:SF117">
    <property type="entry name" value="PTS-DEPENDENT DIHYDROXYACETONE KINASE OPERON REGULATORY PROTEIN-RELATED"/>
    <property type="match status" value="1"/>
</dbReference>
<dbReference type="SUPFAM" id="SSF52540">
    <property type="entry name" value="P-loop containing nucleoside triphosphate hydrolases"/>
    <property type="match status" value="1"/>
</dbReference>
<feature type="domain" description="Sigma-54 factor interaction" evidence="6">
    <location>
        <begin position="187"/>
        <end position="416"/>
    </location>
</feature>
<dbReference type="Pfam" id="PF02954">
    <property type="entry name" value="HTH_8"/>
    <property type="match status" value="1"/>
</dbReference>
<proteinExistence type="predicted"/>
<dbReference type="InterPro" id="IPR003593">
    <property type="entry name" value="AAA+_ATPase"/>
</dbReference>
<keyword evidence="3" id="KW-0805">Transcription regulation</keyword>
<dbReference type="GO" id="GO:0043565">
    <property type="term" value="F:sequence-specific DNA binding"/>
    <property type="evidence" value="ECO:0007669"/>
    <property type="project" value="InterPro"/>
</dbReference>
<dbReference type="PRINTS" id="PR01590">
    <property type="entry name" value="HTHFIS"/>
</dbReference>
<keyword evidence="1" id="KW-0547">Nucleotide-binding</keyword>
<dbReference type="SUPFAM" id="SSF55781">
    <property type="entry name" value="GAF domain-like"/>
    <property type="match status" value="1"/>
</dbReference>
<dbReference type="Gene3D" id="1.10.10.60">
    <property type="entry name" value="Homeodomain-like"/>
    <property type="match status" value="1"/>
</dbReference>
<organism evidence="7 8">
    <name type="scientific">Candidatus Desulfovibrio intestinipullorum</name>
    <dbReference type="NCBI Taxonomy" id="2838536"/>
    <lineage>
        <taxon>Bacteria</taxon>
        <taxon>Pseudomonadati</taxon>
        <taxon>Thermodesulfobacteriota</taxon>
        <taxon>Desulfovibrionia</taxon>
        <taxon>Desulfovibrionales</taxon>
        <taxon>Desulfovibrionaceae</taxon>
        <taxon>Desulfovibrio</taxon>
    </lineage>
</organism>
<dbReference type="InterPro" id="IPR002078">
    <property type="entry name" value="Sigma_54_int"/>
</dbReference>
<dbReference type="Gene3D" id="1.10.8.60">
    <property type="match status" value="1"/>
</dbReference>
<gene>
    <name evidence="7" type="ORF">H9894_02410</name>
</gene>
<keyword evidence="4" id="KW-0238">DNA-binding</keyword>
<evidence type="ECO:0000259" key="6">
    <source>
        <dbReference type="PROSITE" id="PS50045"/>
    </source>
</evidence>
<dbReference type="GO" id="GO:0005524">
    <property type="term" value="F:ATP binding"/>
    <property type="evidence" value="ECO:0007669"/>
    <property type="project" value="UniProtKB-KW"/>
</dbReference>
<dbReference type="InterPro" id="IPR009057">
    <property type="entry name" value="Homeodomain-like_sf"/>
</dbReference>
<dbReference type="PROSITE" id="PS00676">
    <property type="entry name" value="SIGMA54_INTERACT_2"/>
    <property type="match status" value="1"/>
</dbReference>
<dbReference type="InterPro" id="IPR002197">
    <property type="entry name" value="HTH_Fis"/>
</dbReference>
<dbReference type="Pfam" id="PF00158">
    <property type="entry name" value="Sigma54_activat"/>
    <property type="match status" value="1"/>
</dbReference>
<reference evidence="7" key="2">
    <citation type="submission" date="2021-04" db="EMBL/GenBank/DDBJ databases">
        <authorList>
            <person name="Gilroy R."/>
        </authorList>
    </citation>
    <scope>NUCLEOTIDE SEQUENCE</scope>
    <source>
        <strain evidence="7">ChiHecec2B26-446</strain>
    </source>
</reference>
<evidence type="ECO:0000256" key="4">
    <source>
        <dbReference type="ARBA" id="ARBA00023125"/>
    </source>
</evidence>
<sequence length="517" mass="57593">MTAMGSRGVTYLSLLYDIARVLSATPDVKDCLDQVLALMAGRLHMMQGTITLVSPRTGEIRIEASYGLKPSERSRGHYLQGEGIIGHVVQSGEPMYISRVSEEPRFLNRTRSRDLARSDISYICVPIRLNQQVVGALSVDRLLAEEVQLEEEEQLLFIIAMLLGYAAWEAQRKMDEHNAMPGRPSGFIGNSDVMQRVYAQILQVSQSQATVFLQGESGTGKELAARAIHKASARGDRRFEAINCAALPESLIESELFGHEKGAFTGAVAMRKGCFELADGGTLFLDEVGELSLMAQAKLLRVLQERSFERLGGTVPINVDVRLITATNRNLEEMVEQGTFRRDLYYRLNVFPIVLPPLRDRQDDILPLAHHFVQKFAAQAGRDDVRISLAAMDMLQRYRWPGNIRELENAMERAVLVLGTQHLILPQHLPTAMHVYAGQAQTSEPGAQRRSQGTLQEHLDELEKACIVDAMEASGGQIARAAEALGLTQRILGLRLRKYKISYKDFRRGRQGGQIAK</sequence>
<comment type="caution">
    <text evidence="7">The sequence shown here is derived from an EMBL/GenBank/DDBJ whole genome shotgun (WGS) entry which is preliminary data.</text>
</comment>
<dbReference type="PANTHER" id="PTHR32071">
    <property type="entry name" value="TRANSCRIPTIONAL REGULATORY PROTEIN"/>
    <property type="match status" value="1"/>
</dbReference>
<dbReference type="SMART" id="SM00382">
    <property type="entry name" value="AAA"/>
    <property type="match status" value="1"/>
</dbReference>
<evidence type="ECO:0000313" key="7">
    <source>
        <dbReference type="EMBL" id="HIW00028.1"/>
    </source>
</evidence>
<dbReference type="Gene3D" id="3.30.450.40">
    <property type="match status" value="1"/>
</dbReference>
<evidence type="ECO:0000256" key="1">
    <source>
        <dbReference type="ARBA" id="ARBA00022741"/>
    </source>
</evidence>
<dbReference type="GO" id="GO:0006355">
    <property type="term" value="P:regulation of DNA-templated transcription"/>
    <property type="evidence" value="ECO:0007669"/>
    <property type="project" value="InterPro"/>
</dbReference>
<dbReference type="Pfam" id="PF25601">
    <property type="entry name" value="AAA_lid_14"/>
    <property type="match status" value="1"/>
</dbReference>
<accession>A0A9D1PWV8</accession>
<reference evidence="7" key="1">
    <citation type="journal article" date="2021" name="PeerJ">
        <title>Extensive microbial diversity within the chicken gut microbiome revealed by metagenomics and culture.</title>
        <authorList>
            <person name="Gilroy R."/>
            <person name="Ravi A."/>
            <person name="Getino M."/>
            <person name="Pursley I."/>
            <person name="Horton D.L."/>
            <person name="Alikhan N.F."/>
            <person name="Baker D."/>
            <person name="Gharbi K."/>
            <person name="Hall N."/>
            <person name="Watson M."/>
            <person name="Adriaenssens E.M."/>
            <person name="Foster-Nyarko E."/>
            <person name="Jarju S."/>
            <person name="Secka A."/>
            <person name="Antonio M."/>
            <person name="Oren A."/>
            <person name="Chaudhuri R.R."/>
            <person name="La Ragione R."/>
            <person name="Hildebrand F."/>
            <person name="Pallen M.J."/>
        </authorList>
    </citation>
    <scope>NUCLEOTIDE SEQUENCE</scope>
    <source>
        <strain evidence="7">ChiHecec2B26-446</strain>
    </source>
</reference>
<dbReference type="PROSITE" id="PS00688">
    <property type="entry name" value="SIGMA54_INTERACT_3"/>
    <property type="match status" value="1"/>
</dbReference>
<dbReference type="Gene3D" id="3.40.50.300">
    <property type="entry name" value="P-loop containing nucleotide triphosphate hydrolases"/>
    <property type="match status" value="1"/>
</dbReference>
<dbReference type="FunFam" id="3.40.50.300:FF:000006">
    <property type="entry name" value="DNA-binding transcriptional regulator NtrC"/>
    <property type="match status" value="1"/>
</dbReference>
<evidence type="ECO:0000256" key="3">
    <source>
        <dbReference type="ARBA" id="ARBA00023015"/>
    </source>
</evidence>
<keyword evidence="2" id="KW-0067">ATP-binding</keyword>
<dbReference type="SMART" id="SM00065">
    <property type="entry name" value="GAF"/>
    <property type="match status" value="1"/>
</dbReference>
<dbReference type="Proteomes" id="UP000886752">
    <property type="component" value="Unassembled WGS sequence"/>
</dbReference>
<evidence type="ECO:0000313" key="8">
    <source>
        <dbReference type="Proteomes" id="UP000886752"/>
    </source>
</evidence>
<dbReference type="AlphaFoldDB" id="A0A9D1PWV8"/>
<evidence type="ECO:0000256" key="5">
    <source>
        <dbReference type="ARBA" id="ARBA00023163"/>
    </source>
</evidence>
<protein>
    <submittedName>
        <fullName evidence="7">Sigma 54-interacting transcriptional regulator</fullName>
    </submittedName>
</protein>
<dbReference type="InterPro" id="IPR025943">
    <property type="entry name" value="Sigma_54_int_dom_ATP-bd_2"/>
</dbReference>
<dbReference type="InterPro" id="IPR025944">
    <property type="entry name" value="Sigma_54_int_dom_CS"/>
</dbReference>
<dbReference type="InterPro" id="IPR029016">
    <property type="entry name" value="GAF-like_dom_sf"/>
</dbReference>
<name>A0A9D1PWV8_9BACT</name>
<dbReference type="PROSITE" id="PS50045">
    <property type="entry name" value="SIGMA54_INTERACT_4"/>
    <property type="match status" value="1"/>
</dbReference>
<evidence type="ECO:0000256" key="2">
    <source>
        <dbReference type="ARBA" id="ARBA00022840"/>
    </source>
</evidence>
<dbReference type="InterPro" id="IPR003018">
    <property type="entry name" value="GAF"/>
</dbReference>
<dbReference type="CDD" id="cd00009">
    <property type="entry name" value="AAA"/>
    <property type="match status" value="1"/>
</dbReference>
<dbReference type="Pfam" id="PF01590">
    <property type="entry name" value="GAF"/>
    <property type="match status" value="1"/>
</dbReference>